<name>A0A9R1VWP0_LACSA</name>
<organism evidence="2 3">
    <name type="scientific">Lactuca sativa</name>
    <name type="common">Garden lettuce</name>
    <dbReference type="NCBI Taxonomy" id="4236"/>
    <lineage>
        <taxon>Eukaryota</taxon>
        <taxon>Viridiplantae</taxon>
        <taxon>Streptophyta</taxon>
        <taxon>Embryophyta</taxon>
        <taxon>Tracheophyta</taxon>
        <taxon>Spermatophyta</taxon>
        <taxon>Magnoliopsida</taxon>
        <taxon>eudicotyledons</taxon>
        <taxon>Gunneridae</taxon>
        <taxon>Pentapetalae</taxon>
        <taxon>asterids</taxon>
        <taxon>campanulids</taxon>
        <taxon>Asterales</taxon>
        <taxon>Asteraceae</taxon>
        <taxon>Cichorioideae</taxon>
        <taxon>Cichorieae</taxon>
        <taxon>Lactucinae</taxon>
        <taxon>Lactuca</taxon>
    </lineage>
</organism>
<dbReference type="CDD" id="cd09274">
    <property type="entry name" value="RNase_HI_RT_Ty3"/>
    <property type="match status" value="1"/>
</dbReference>
<feature type="domain" description="Reverse transcriptase/retrotransposon-derived protein RNase H-like" evidence="1">
    <location>
        <begin position="26"/>
        <end position="104"/>
    </location>
</feature>
<evidence type="ECO:0000259" key="1">
    <source>
        <dbReference type="Pfam" id="PF17919"/>
    </source>
</evidence>
<dbReference type="Gene3D" id="3.30.70.270">
    <property type="match status" value="1"/>
</dbReference>
<reference evidence="2 3" key="1">
    <citation type="journal article" date="2017" name="Nat. Commun.">
        <title>Genome assembly with in vitro proximity ligation data and whole-genome triplication in lettuce.</title>
        <authorList>
            <person name="Reyes-Chin-Wo S."/>
            <person name="Wang Z."/>
            <person name="Yang X."/>
            <person name="Kozik A."/>
            <person name="Arikit S."/>
            <person name="Song C."/>
            <person name="Xia L."/>
            <person name="Froenicke L."/>
            <person name="Lavelle D.O."/>
            <person name="Truco M.J."/>
            <person name="Xia R."/>
            <person name="Zhu S."/>
            <person name="Xu C."/>
            <person name="Xu H."/>
            <person name="Xu X."/>
            <person name="Cox K."/>
            <person name="Korf I."/>
            <person name="Meyers B.C."/>
            <person name="Michelmore R.W."/>
        </authorList>
    </citation>
    <scope>NUCLEOTIDE SEQUENCE [LARGE SCALE GENOMIC DNA]</scope>
    <source>
        <strain evidence="3">cv. Salinas</strain>
        <tissue evidence="2">Seedlings</tissue>
    </source>
</reference>
<dbReference type="SUPFAM" id="SSF56672">
    <property type="entry name" value="DNA/RNA polymerases"/>
    <property type="match status" value="1"/>
</dbReference>
<dbReference type="GO" id="GO:0003676">
    <property type="term" value="F:nucleic acid binding"/>
    <property type="evidence" value="ECO:0007669"/>
    <property type="project" value="InterPro"/>
</dbReference>
<comment type="caution">
    <text evidence="2">The sequence shown here is derived from an EMBL/GenBank/DDBJ whole genome shotgun (WGS) entry which is preliminary data.</text>
</comment>
<dbReference type="AlphaFoldDB" id="A0A9R1VWP0"/>
<dbReference type="EMBL" id="NBSK02000004">
    <property type="protein sequence ID" value="KAJ0212322.1"/>
    <property type="molecule type" value="Genomic_DNA"/>
</dbReference>
<dbReference type="PANTHER" id="PTHR34072">
    <property type="entry name" value="ENZYMATIC POLYPROTEIN-RELATED"/>
    <property type="match status" value="1"/>
</dbReference>
<evidence type="ECO:0000313" key="2">
    <source>
        <dbReference type="EMBL" id="KAJ0212322.1"/>
    </source>
</evidence>
<dbReference type="InterPro" id="IPR043502">
    <property type="entry name" value="DNA/RNA_pol_sf"/>
</dbReference>
<protein>
    <recommendedName>
        <fullName evidence="1">Reverse transcriptase/retrotransposon-derived protein RNase H-like domain-containing protein</fullName>
    </recommendedName>
</protein>
<dbReference type="InterPro" id="IPR043128">
    <property type="entry name" value="Rev_trsase/Diguanyl_cyclase"/>
</dbReference>
<keyword evidence="3" id="KW-1185">Reference proteome</keyword>
<gene>
    <name evidence="2" type="ORF">LSAT_V11C400157430</name>
</gene>
<accession>A0A9R1VWP0</accession>
<dbReference type="InterPro" id="IPR041577">
    <property type="entry name" value="RT_RNaseH_2"/>
</dbReference>
<proteinExistence type="predicted"/>
<dbReference type="Proteomes" id="UP000235145">
    <property type="component" value="Unassembled WGS sequence"/>
</dbReference>
<dbReference type="Pfam" id="PF17919">
    <property type="entry name" value="RT_RNaseH_2"/>
    <property type="match status" value="1"/>
</dbReference>
<sequence>MKFIQDFSLIATPLAALTHKGANYAWSDKHKEAFEKLKKKLCEAPILSLPDGVEDFAVYRDMSGVGLGCVLTQREKVIAYASRQLKEHEKNYLTHELELAASLQYLFNKKELNMRQRRWLELLKDYDCEILYHPGKAYVVADDLSRKVNLERKRPRVLRIEVVSTIVESIKKAQEEASEKNDRKKECLGKTLVFHINSHGLKVFQDRIWIPKTGRVRDLLMEEAHKTMYSIHPAAKEKWSMDKLVNSYVKEIVRLHAYHPQTDGQSERTIQTLEDMLRACTLEFQGNWDEHLPLVEFSYNNSFHSSIKMTLYQALYGQKCRTPSCWLKVGEKQFMGPEIVHQTAEKLKIIRERMLAAQDRQNSYADNKRRPMTFEVGDSVLLKVSPWKGLIRFGKRGKLSQRWDMLLLLKSFSGINKNLPSPSSSVTSRTRPPLPYLITVEAYLQSPAHCGSPLHPLTPSLPAATSYQVVKKEKKCMNLSLFLLLMISGEEGKGISESFSVLVVVVLRFTWMGSMGGQNEHDGVLIKVKFRQIGQLPVPTAHHQSGRVQLV</sequence>
<evidence type="ECO:0000313" key="3">
    <source>
        <dbReference type="Proteomes" id="UP000235145"/>
    </source>
</evidence>
<dbReference type="SUPFAM" id="SSF53098">
    <property type="entry name" value="Ribonuclease H-like"/>
    <property type="match status" value="1"/>
</dbReference>
<dbReference type="InterPro" id="IPR036397">
    <property type="entry name" value="RNaseH_sf"/>
</dbReference>
<dbReference type="InterPro" id="IPR012337">
    <property type="entry name" value="RNaseH-like_sf"/>
</dbReference>
<dbReference type="PANTHER" id="PTHR34072:SF59">
    <property type="entry name" value="CCHC-TYPE INTEGRASE"/>
    <property type="match status" value="1"/>
</dbReference>
<dbReference type="Gene3D" id="3.30.420.10">
    <property type="entry name" value="Ribonuclease H-like superfamily/Ribonuclease H"/>
    <property type="match status" value="1"/>
</dbReference>